<dbReference type="PROSITE" id="PS50112">
    <property type="entry name" value="PAS"/>
    <property type="match status" value="1"/>
</dbReference>
<dbReference type="Gene3D" id="3.30.70.270">
    <property type="match status" value="1"/>
</dbReference>
<proteinExistence type="predicted"/>
<keyword evidence="1" id="KW-0812">Transmembrane</keyword>
<evidence type="ECO:0000259" key="4">
    <source>
        <dbReference type="PROSITE" id="PS50887"/>
    </source>
</evidence>
<dbReference type="SMART" id="SM00052">
    <property type="entry name" value="EAL"/>
    <property type="match status" value="1"/>
</dbReference>
<dbReference type="CDD" id="cd00130">
    <property type="entry name" value="PAS"/>
    <property type="match status" value="1"/>
</dbReference>
<feature type="domain" description="PAS" evidence="2">
    <location>
        <begin position="343"/>
        <end position="387"/>
    </location>
</feature>
<dbReference type="InterPro" id="IPR035919">
    <property type="entry name" value="EAL_sf"/>
</dbReference>
<dbReference type="SUPFAM" id="SSF55073">
    <property type="entry name" value="Nucleotide cyclase"/>
    <property type="match status" value="1"/>
</dbReference>
<organism evidence="5 6">
    <name type="scientific">Trichocoleus desertorum GB2-A4</name>
    <dbReference type="NCBI Taxonomy" id="2933944"/>
    <lineage>
        <taxon>Bacteria</taxon>
        <taxon>Bacillati</taxon>
        <taxon>Cyanobacteriota</taxon>
        <taxon>Cyanophyceae</taxon>
        <taxon>Leptolyngbyales</taxon>
        <taxon>Trichocoleusaceae</taxon>
        <taxon>Trichocoleus</taxon>
    </lineage>
</organism>
<keyword evidence="1" id="KW-0472">Membrane</keyword>
<feature type="transmembrane region" description="Helical" evidence="1">
    <location>
        <begin position="308"/>
        <end position="330"/>
    </location>
</feature>
<dbReference type="NCBIfam" id="TIGR00229">
    <property type="entry name" value="sensory_box"/>
    <property type="match status" value="1"/>
</dbReference>
<evidence type="ECO:0000313" key="5">
    <source>
        <dbReference type="EMBL" id="MEP0818038.1"/>
    </source>
</evidence>
<keyword evidence="6" id="KW-1185">Reference proteome</keyword>
<dbReference type="Gene3D" id="3.30.450.20">
    <property type="entry name" value="PAS domain"/>
    <property type="match status" value="1"/>
</dbReference>
<dbReference type="PANTHER" id="PTHR44757:SF4">
    <property type="entry name" value="DIGUANYLATE CYCLASE DGCE-RELATED"/>
    <property type="match status" value="1"/>
</dbReference>
<dbReference type="InterPro" id="IPR007892">
    <property type="entry name" value="CHASE4"/>
</dbReference>
<reference evidence="5 6" key="1">
    <citation type="submission" date="2022-04" db="EMBL/GenBank/DDBJ databases">
        <title>Positive selection, recombination, and allopatry shape intraspecific diversity of widespread and dominant cyanobacteria.</title>
        <authorList>
            <person name="Wei J."/>
            <person name="Shu W."/>
            <person name="Hu C."/>
        </authorList>
    </citation>
    <scope>NUCLEOTIDE SEQUENCE [LARGE SCALE GENOMIC DNA]</scope>
    <source>
        <strain evidence="5 6">GB2-A4</strain>
    </source>
</reference>
<dbReference type="InterPro" id="IPR029787">
    <property type="entry name" value="Nucleotide_cyclase"/>
</dbReference>
<dbReference type="SMART" id="SM00091">
    <property type="entry name" value="PAS"/>
    <property type="match status" value="1"/>
</dbReference>
<dbReference type="PANTHER" id="PTHR44757">
    <property type="entry name" value="DIGUANYLATE CYCLASE DGCP"/>
    <property type="match status" value="1"/>
</dbReference>
<evidence type="ECO:0000259" key="2">
    <source>
        <dbReference type="PROSITE" id="PS50112"/>
    </source>
</evidence>
<dbReference type="SUPFAM" id="SSF55785">
    <property type="entry name" value="PYP-like sensor domain (PAS domain)"/>
    <property type="match status" value="1"/>
</dbReference>
<sequence length="910" mass="102073">MALPTSPGKPSLWSNMQPKWWKESHQLSASKQQTAALRRKTLLAVSLTLTSLLTVLYAASSTVLMSSLRKAEEQDTRLALHGVLDTIAGTENDFSGRFTDWSAWDDTYRFVEDANPQYIKANLIAEQLSALKVNAVAFVNTANHIVYATGFDIGKQQKTLLPLALQQQLFPGSVLLQALPPGEYRQGLVLLPNGPMLVTAQPILPSNGKGPRRGTVIFGRYLDLTKVNQFTQITGYPITIHRIDAAQLPSDFASARAALSIKNPSLVRPLNQEKVAGYALVNDIYDQPALLVRVELTRSIYEQGHRPLFYLVIFLVVIGLVFGAITQLLLEKLILFQHECQEREARYRAVVTQASEGIFLIDAQTKQFLEANASFLQLLGYSVSQLLELTLYDVAVLERAALDQAMQPLLQGETHLASQQQYCDRWGGLVHVEVNANLIAYAGREAFCMVVRDITERKQAEDALRESEQRLAWQASHDALTGLANRREFERCLEQAITSVSTQGQQHYLCYLDLDQFKIINDTCGHRAGDELLRQIAATLQAQVRSTDILARLGGDEFGLLLYNCQLDQALKIANALRWSLQEFRFLWQGQTFSLGVSIGLTMIDQKEADLNSVLSAADAACYAAKSRGRNRVHLYQADDMELAKQQGEMQWAVRITQALEEDRFCLYYQPIVATQQAQLQEEHYEVLLRLRDETGKVVPPMAFLPAAERYNLMHLIDRWVIRTLFAAQGQHYRAAWQRCQSAPDRCLYAINLSGASINDDQFIDFLHEQFALHQVPPQVICFEITETVAIANLNKAIQLMRELKQLGCRFALDDFGSGMSSFAYLKSLPVDYLKIDGNFIKDILEDPTDMAMTEAINQVGHVMGLQTIAEFVENDRIFEVIKALGVDYAQGYGIAHPRPFSTDPTSVEA</sequence>
<name>A0ABV0J8D6_9CYAN</name>
<evidence type="ECO:0000256" key="1">
    <source>
        <dbReference type="SAM" id="Phobius"/>
    </source>
</evidence>
<dbReference type="Pfam" id="PF00990">
    <property type="entry name" value="GGDEF"/>
    <property type="match status" value="1"/>
</dbReference>
<dbReference type="Pfam" id="PF05228">
    <property type="entry name" value="CHASE4"/>
    <property type="match status" value="1"/>
</dbReference>
<feature type="domain" description="EAL" evidence="3">
    <location>
        <begin position="649"/>
        <end position="910"/>
    </location>
</feature>
<feature type="domain" description="GGDEF" evidence="4">
    <location>
        <begin position="505"/>
        <end position="638"/>
    </location>
</feature>
<dbReference type="InterPro" id="IPR000160">
    <property type="entry name" value="GGDEF_dom"/>
</dbReference>
<dbReference type="Pfam" id="PF00563">
    <property type="entry name" value="EAL"/>
    <property type="match status" value="1"/>
</dbReference>
<dbReference type="PROSITE" id="PS50887">
    <property type="entry name" value="GGDEF"/>
    <property type="match status" value="1"/>
</dbReference>
<accession>A0ABV0J8D6</accession>
<dbReference type="EMBL" id="JAMPKM010000007">
    <property type="protein sequence ID" value="MEP0818038.1"/>
    <property type="molecule type" value="Genomic_DNA"/>
</dbReference>
<dbReference type="SMART" id="SM00267">
    <property type="entry name" value="GGDEF"/>
    <property type="match status" value="1"/>
</dbReference>
<dbReference type="PROSITE" id="PS50883">
    <property type="entry name" value="EAL"/>
    <property type="match status" value="1"/>
</dbReference>
<evidence type="ECO:0000259" key="3">
    <source>
        <dbReference type="PROSITE" id="PS50883"/>
    </source>
</evidence>
<dbReference type="CDD" id="cd01948">
    <property type="entry name" value="EAL"/>
    <property type="match status" value="1"/>
</dbReference>
<dbReference type="InterPro" id="IPR035965">
    <property type="entry name" value="PAS-like_dom_sf"/>
</dbReference>
<dbReference type="Pfam" id="PF00989">
    <property type="entry name" value="PAS"/>
    <property type="match status" value="1"/>
</dbReference>
<dbReference type="CDD" id="cd01949">
    <property type="entry name" value="GGDEF"/>
    <property type="match status" value="1"/>
</dbReference>
<evidence type="ECO:0000313" key="6">
    <source>
        <dbReference type="Proteomes" id="UP001464891"/>
    </source>
</evidence>
<feature type="transmembrane region" description="Helical" evidence="1">
    <location>
        <begin position="41"/>
        <end position="60"/>
    </location>
</feature>
<dbReference type="InterPro" id="IPR013767">
    <property type="entry name" value="PAS_fold"/>
</dbReference>
<gene>
    <name evidence="5" type="ORF">NC998_13130</name>
</gene>
<keyword evidence="1" id="KW-1133">Transmembrane helix</keyword>
<comment type="caution">
    <text evidence="5">The sequence shown here is derived from an EMBL/GenBank/DDBJ whole genome shotgun (WGS) entry which is preliminary data.</text>
</comment>
<dbReference type="InterPro" id="IPR052155">
    <property type="entry name" value="Biofilm_reg_signaling"/>
</dbReference>
<dbReference type="InterPro" id="IPR001633">
    <property type="entry name" value="EAL_dom"/>
</dbReference>
<dbReference type="InterPro" id="IPR000014">
    <property type="entry name" value="PAS"/>
</dbReference>
<protein>
    <submittedName>
        <fullName evidence="5">EAL domain-containing protein</fullName>
    </submittedName>
</protein>
<dbReference type="InterPro" id="IPR043128">
    <property type="entry name" value="Rev_trsase/Diguanyl_cyclase"/>
</dbReference>
<dbReference type="NCBIfam" id="TIGR00254">
    <property type="entry name" value="GGDEF"/>
    <property type="match status" value="1"/>
</dbReference>
<dbReference type="Gene3D" id="3.20.20.450">
    <property type="entry name" value="EAL domain"/>
    <property type="match status" value="1"/>
</dbReference>
<dbReference type="SUPFAM" id="SSF141868">
    <property type="entry name" value="EAL domain-like"/>
    <property type="match status" value="1"/>
</dbReference>
<dbReference type="Proteomes" id="UP001464891">
    <property type="component" value="Unassembled WGS sequence"/>
</dbReference>